<comment type="caution">
    <text evidence="2">The sequence shown here is derived from an EMBL/GenBank/DDBJ whole genome shotgun (WGS) entry which is preliminary data.</text>
</comment>
<name>A0A9W9EPK0_9EURO</name>
<evidence type="ECO:0000313" key="3">
    <source>
        <dbReference type="Proteomes" id="UP001149074"/>
    </source>
</evidence>
<dbReference type="RefSeq" id="XP_056470142.1">
    <property type="nucleotide sequence ID" value="XM_056622726.1"/>
</dbReference>
<reference evidence="2" key="1">
    <citation type="submission" date="2022-11" db="EMBL/GenBank/DDBJ databases">
        <authorList>
            <person name="Petersen C."/>
        </authorList>
    </citation>
    <scope>NUCLEOTIDE SEQUENCE</scope>
    <source>
        <strain evidence="2">IBT 30761</strain>
    </source>
</reference>
<keyword evidence="3" id="KW-1185">Reference proteome</keyword>
<dbReference type="AlphaFoldDB" id="A0A9W9EPK0"/>
<proteinExistence type="predicted"/>
<dbReference type="EMBL" id="JAPQKI010000010">
    <property type="protein sequence ID" value="KAJ5085464.1"/>
    <property type="molecule type" value="Genomic_DNA"/>
</dbReference>
<reference evidence="2" key="2">
    <citation type="journal article" date="2023" name="IMA Fungus">
        <title>Comparative genomic study of the Penicillium genus elucidates a diverse pangenome and 15 lateral gene transfer events.</title>
        <authorList>
            <person name="Petersen C."/>
            <person name="Sorensen T."/>
            <person name="Nielsen M.R."/>
            <person name="Sondergaard T.E."/>
            <person name="Sorensen J.L."/>
            <person name="Fitzpatrick D.A."/>
            <person name="Frisvad J.C."/>
            <person name="Nielsen K.L."/>
        </authorList>
    </citation>
    <scope>NUCLEOTIDE SEQUENCE</scope>
    <source>
        <strain evidence="2">IBT 30761</strain>
    </source>
</reference>
<dbReference type="PANTHER" id="PTHR40640">
    <property type="entry name" value="ANCHORED GLYCOPROTEIN, PUTATIVE (AFU_ORTHOLOGUE AFUA_8G04860)-RELATED"/>
    <property type="match status" value="1"/>
</dbReference>
<protein>
    <submittedName>
        <fullName evidence="2">Uncharacterized protein</fullName>
    </submittedName>
</protein>
<gene>
    <name evidence="2" type="ORF">N7532_010235</name>
</gene>
<dbReference type="PANTHER" id="PTHR40640:SF1">
    <property type="entry name" value="ANCHORED GLYCOPROTEIN, PUTATIVE (AFU_ORTHOLOGUE AFUA_8G04860)-RELATED"/>
    <property type="match status" value="1"/>
</dbReference>
<sequence length="235" mass="22883">MRFHTVAILTGATAVSAGNTANLLLPGFQGKDLQCGVQGSSGDATTYLVTCPTSVAASDCGIPGNGLTAIAAPTSVQLINPDGKGNTASVSCNVGGTTSASCVAQEGTVTVSHTLGSKDLNWMPVTITTPTPTSTPTSTSTPTPTPCTSTSTITPTSTSTPVSSPVKSTTRVASSTRLATSSIPVKGTDSAITGTPAPTGSASSTPPAAPNAAAPMSGNAWTLGGAVLALVYALA</sequence>
<feature type="compositionally biased region" description="Polar residues" evidence="1">
    <location>
        <begin position="171"/>
        <end position="183"/>
    </location>
</feature>
<evidence type="ECO:0000313" key="2">
    <source>
        <dbReference type="EMBL" id="KAJ5085464.1"/>
    </source>
</evidence>
<feature type="region of interest" description="Disordered" evidence="1">
    <location>
        <begin position="123"/>
        <end position="214"/>
    </location>
</feature>
<dbReference type="GeneID" id="81361705"/>
<evidence type="ECO:0000256" key="1">
    <source>
        <dbReference type="SAM" id="MobiDB-lite"/>
    </source>
</evidence>
<accession>A0A9W9EPK0</accession>
<dbReference type="Proteomes" id="UP001149074">
    <property type="component" value="Unassembled WGS sequence"/>
</dbReference>
<feature type="compositionally biased region" description="Low complexity" evidence="1">
    <location>
        <begin position="124"/>
        <end position="170"/>
    </location>
</feature>
<feature type="compositionally biased region" description="Low complexity" evidence="1">
    <location>
        <begin position="193"/>
        <end position="214"/>
    </location>
</feature>
<dbReference type="OrthoDB" id="4991875at2759"/>
<organism evidence="2 3">
    <name type="scientific">Penicillium argentinense</name>
    <dbReference type="NCBI Taxonomy" id="1131581"/>
    <lineage>
        <taxon>Eukaryota</taxon>
        <taxon>Fungi</taxon>
        <taxon>Dikarya</taxon>
        <taxon>Ascomycota</taxon>
        <taxon>Pezizomycotina</taxon>
        <taxon>Eurotiomycetes</taxon>
        <taxon>Eurotiomycetidae</taxon>
        <taxon>Eurotiales</taxon>
        <taxon>Aspergillaceae</taxon>
        <taxon>Penicillium</taxon>
    </lineage>
</organism>